<accession>A0A841EPT6</accession>
<dbReference type="PROSITE" id="PS51257">
    <property type="entry name" value="PROKAR_LIPOPROTEIN"/>
    <property type="match status" value="1"/>
</dbReference>
<evidence type="ECO:0000313" key="2">
    <source>
        <dbReference type="Proteomes" id="UP000524404"/>
    </source>
</evidence>
<gene>
    <name evidence="1" type="ORF">HNP25_002045</name>
</gene>
<dbReference type="AlphaFoldDB" id="A0A841EPT6"/>
<reference evidence="1 2" key="1">
    <citation type="submission" date="2020-08" db="EMBL/GenBank/DDBJ databases">
        <title>Functional genomics of gut bacteria from endangered species of beetles.</title>
        <authorList>
            <person name="Carlos-Shanley C."/>
        </authorList>
    </citation>
    <scope>NUCLEOTIDE SEQUENCE [LARGE SCALE GENOMIC DNA]</scope>
    <source>
        <strain evidence="1 2">S00070</strain>
    </source>
</reference>
<evidence type="ECO:0000313" key="1">
    <source>
        <dbReference type="EMBL" id="MBB6003389.1"/>
    </source>
</evidence>
<name>A0A841EPT6_9BACT</name>
<dbReference type="RefSeq" id="WP_184133838.1">
    <property type="nucleotide sequence ID" value="NZ_JACHKT010000012.1"/>
</dbReference>
<comment type="caution">
    <text evidence="1">The sequence shown here is derived from an EMBL/GenBank/DDBJ whole genome shotgun (WGS) entry which is preliminary data.</text>
</comment>
<proteinExistence type="predicted"/>
<organism evidence="1 2">
    <name type="scientific">Arcicella rosea</name>
    <dbReference type="NCBI Taxonomy" id="502909"/>
    <lineage>
        <taxon>Bacteria</taxon>
        <taxon>Pseudomonadati</taxon>
        <taxon>Bacteroidota</taxon>
        <taxon>Cytophagia</taxon>
        <taxon>Cytophagales</taxon>
        <taxon>Flectobacillaceae</taxon>
        <taxon>Arcicella</taxon>
    </lineage>
</organism>
<protein>
    <recommendedName>
        <fullName evidence="3">Lipoprotein</fullName>
    </recommendedName>
</protein>
<keyword evidence="2" id="KW-1185">Reference proteome</keyword>
<dbReference type="EMBL" id="JACHKT010000012">
    <property type="protein sequence ID" value="MBB6003389.1"/>
    <property type="molecule type" value="Genomic_DNA"/>
</dbReference>
<sequence>MNKKLVLLLVILISSCIKNEGDYEYIYLTNNTNEDIYYFLSKDDIIRDTTLIKLIRPDTTNVVIGKRPSVIYAYKEDSIISRENQMFSFRVKRQSTKEIFKSSSLDGVMNAISMKQRINIEYDGKVNVFIVKATDLNSFSDKNIVKNKLCKKVRSVTEKDITSDTLIIVLPSH</sequence>
<dbReference type="Proteomes" id="UP000524404">
    <property type="component" value="Unassembled WGS sequence"/>
</dbReference>
<evidence type="ECO:0008006" key="3">
    <source>
        <dbReference type="Google" id="ProtNLM"/>
    </source>
</evidence>